<keyword evidence="8" id="KW-1161">Viral attachment to host cell</keyword>
<evidence type="ECO:0000256" key="6">
    <source>
        <dbReference type="ARBA" id="ARBA00022581"/>
    </source>
</evidence>
<evidence type="ECO:0000256" key="10">
    <source>
        <dbReference type="ARBA" id="ARBA00022844"/>
    </source>
</evidence>
<evidence type="ECO:0000256" key="8">
    <source>
        <dbReference type="ARBA" id="ARBA00022804"/>
    </source>
</evidence>
<keyword evidence="7" id="KW-1162">Viral penetration into host cytoplasm</keyword>
<evidence type="ECO:0000256" key="1">
    <source>
        <dbReference type="ARBA" id="ARBA00004147"/>
    </source>
</evidence>
<dbReference type="GO" id="GO:0005198">
    <property type="term" value="F:structural molecule activity"/>
    <property type="evidence" value="ECO:0007669"/>
    <property type="project" value="InterPro"/>
</dbReference>
<dbReference type="GO" id="GO:0039620">
    <property type="term" value="C:T=7 icosahedral viral capsid"/>
    <property type="evidence" value="ECO:0007669"/>
    <property type="project" value="UniProtKB-KW"/>
</dbReference>
<dbReference type="SUPFAM" id="SSF88648">
    <property type="entry name" value="Group I dsDNA viruses"/>
    <property type="match status" value="1"/>
</dbReference>
<evidence type="ECO:0000256" key="12">
    <source>
        <dbReference type="ARBA" id="ARBA00022921"/>
    </source>
</evidence>
<accession>A0A089GJE9</accession>
<dbReference type="Gene3D" id="2.60.175.10">
    <property type="entry name" value="Capsid protein VP1,Polyomavirus"/>
    <property type="match status" value="1"/>
</dbReference>
<protein>
    <submittedName>
        <fullName evidence="15">VP1</fullName>
    </submittedName>
</protein>
<evidence type="ECO:0000313" key="16">
    <source>
        <dbReference type="Proteomes" id="UP000165822"/>
    </source>
</evidence>
<evidence type="ECO:0000256" key="14">
    <source>
        <dbReference type="ARBA" id="ARBA00023296"/>
    </source>
</evidence>
<evidence type="ECO:0000256" key="7">
    <source>
        <dbReference type="ARBA" id="ARBA00022595"/>
    </source>
</evidence>
<comment type="subcellular location">
    <subcellularLocation>
        <location evidence="1">Host nucleus</location>
    </subcellularLocation>
    <subcellularLocation>
        <location evidence="2">Virion</location>
    </subcellularLocation>
</comment>
<evidence type="ECO:0000256" key="11">
    <source>
        <dbReference type="ARBA" id="ARBA00022890"/>
    </source>
</evidence>
<sequence>MPCQRKGNGPTQKLSRVIRKGGVEVLDTVPLTEDTQYKVEAVLLPNFGKAATTGNFQSRGLPYTMSDTLGPGAALCYSVAVINLPEIPDAMCEDTMIVWEAYRLETELLFAPQMASSGYQRANGTLAGIEGTQLYFWACGGGPLDVIGINPDPERLKVNEALEGPGNSDVASLQALRKQVNAANFPVELWVADPTKNDNTRYFGRVVGGGVTPPVVSYGNQSTTPLIDENGVGILCSFGSVYLTSADMVGMTGLPGLPTLSADYSNQRTVQAGYGRFFRVHCRQRRIKHPYTVDMMFRQFLQPQKPQVQGQQPAAVQEVTMEQMQPATIPPTVEGGLGFAPTSKFLLQNGELIYPSSNAAAAAAKISVAPKKNTDNKKEL</sequence>
<keyword evidence="11" id="KW-1164">Virus endocytosis by host</keyword>
<name>A0A089GJE9_9POLY</name>
<dbReference type="InterPro" id="IPR011222">
    <property type="entry name" value="dsDNA_vir_gr_I_capsid"/>
</dbReference>
<organism evidence="15 16">
    <name type="scientific">Human polyomavirus 7</name>
    <dbReference type="NCBI Taxonomy" id="746831"/>
    <lineage>
        <taxon>Viruses</taxon>
        <taxon>Monodnaviria</taxon>
        <taxon>Shotokuvirae</taxon>
        <taxon>Cossaviricota</taxon>
        <taxon>Papovaviricetes</taxon>
        <taxon>Sepolyvirales</taxon>
        <taxon>Polyomaviridae</taxon>
        <taxon>Deltapolyomavirus</taxon>
        <taxon>Deltapolyomavirus septihominis</taxon>
    </lineage>
</organism>
<dbReference type="InterPro" id="IPR036931">
    <property type="entry name" value="Polyomavir_VP1_sf"/>
</dbReference>
<dbReference type="GO" id="GO:0019062">
    <property type="term" value="P:virion attachment to host cell"/>
    <property type="evidence" value="ECO:0007669"/>
    <property type="project" value="UniProtKB-KW"/>
</dbReference>
<keyword evidence="13" id="KW-1015">Disulfide bond</keyword>
<keyword evidence="4" id="KW-0167">Capsid protein</keyword>
<evidence type="ECO:0000256" key="3">
    <source>
        <dbReference type="ARBA" id="ARBA00006893"/>
    </source>
</evidence>
<keyword evidence="6" id="KW-0945">Host-virus interaction</keyword>
<keyword evidence="5" id="KW-1048">Host nucleus</keyword>
<reference evidence="15 16" key="1">
    <citation type="journal article" date="2015" name="J. Infect. Dis.">
        <title>Human polyomavirus 7-associated pruritic rash and viremia in transplant recipients.</title>
        <authorList>
            <person name="Ho J."/>
            <person name="Jedrych J.J."/>
            <person name="Feng H."/>
            <person name="Natalie A.A."/>
            <person name="Grandinetti L."/>
            <person name="Mirvish E."/>
            <person name="Crespo M.M."/>
            <person name="Yadav D."/>
            <person name="Fasanella K.E."/>
            <person name="Proksell S."/>
            <person name="Kuan S.F."/>
            <person name="Pastrana D.V."/>
            <person name="Buck C.B."/>
            <person name="Shuda Y."/>
            <person name="Moore P.S."/>
            <person name="Chang Y."/>
        </authorList>
    </citation>
    <scope>NUCLEOTIDE SEQUENCE [LARGE SCALE GENOMIC DNA]</scope>
    <source>
        <strain evidence="15">PITT1</strain>
    </source>
</reference>
<dbReference type="GO" id="GO:0075509">
    <property type="term" value="P:endocytosis involved in viral entry into host cell"/>
    <property type="evidence" value="ECO:0007669"/>
    <property type="project" value="UniProtKB-KW"/>
</dbReference>
<dbReference type="Pfam" id="PF00718">
    <property type="entry name" value="Polyoma_coat"/>
    <property type="match status" value="1"/>
</dbReference>
<keyword evidence="9" id="KW-1145">T=7 icosahedral capsid protein</keyword>
<proteinExistence type="inferred from homology"/>
<dbReference type="EMBL" id="KJ733012">
    <property type="protein sequence ID" value="AIP98372.1"/>
    <property type="molecule type" value="Genomic_DNA"/>
</dbReference>
<dbReference type="GO" id="GO:0042025">
    <property type="term" value="C:host cell nucleus"/>
    <property type="evidence" value="ECO:0007669"/>
    <property type="project" value="UniProtKB-SubCell"/>
</dbReference>
<evidence type="ECO:0000313" key="15">
    <source>
        <dbReference type="EMBL" id="AIP98372.1"/>
    </source>
</evidence>
<evidence type="ECO:0000256" key="5">
    <source>
        <dbReference type="ARBA" id="ARBA00022562"/>
    </source>
</evidence>
<evidence type="ECO:0000256" key="13">
    <source>
        <dbReference type="ARBA" id="ARBA00023157"/>
    </source>
</evidence>
<keyword evidence="12" id="KW-0426">Late protein</keyword>
<dbReference type="InterPro" id="IPR000662">
    <property type="entry name" value="Capsid_VP1_Polyomavir"/>
</dbReference>
<evidence type="ECO:0000256" key="4">
    <source>
        <dbReference type="ARBA" id="ARBA00022561"/>
    </source>
</evidence>
<dbReference type="Proteomes" id="UP000165822">
    <property type="component" value="Genome"/>
</dbReference>
<keyword evidence="14" id="KW-1160">Virus entry into host cell</keyword>
<evidence type="ECO:0000256" key="2">
    <source>
        <dbReference type="ARBA" id="ARBA00004328"/>
    </source>
</evidence>
<keyword evidence="10" id="KW-0946">Virion</keyword>
<evidence type="ECO:0000256" key="9">
    <source>
        <dbReference type="ARBA" id="ARBA00022828"/>
    </source>
</evidence>
<comment type="similarity">
    <text evidence="3">Belongs to the polyomaviruses coat protein VP1 family.</text>
</comment>